<name>A0AAV3FPU5_STRCB</name>
<proteinExistence type="predicted"/>
<dbReference type="Proteomes" id="UP000004423">
    <property type="component" value="Unassembled WGS sequence"/>
</dbReference>
<reference evidence="1 2" key="1">
    <citation type="journal article" date="2012" name="PLoS ONE">
        <title>Gene Repertoire Evolution of Streptococcus pyogenes Inferred from Phylogenomic Analysis with Streptococcus canis and Streptococcus dysgalactiae.</title>
        <authorList>
            <person name="Lefebure T."/>
            <person name="Richards V.P."/>
            <person name="Lang P."/>
            <person name="Pavinski-Bitar P."/>
            <person name="Stanhope M.J."/>
        </authorList>
    </citation>
    <scope>NUCLEOTIDE SEQUENCE [LARGE SCALE GENOMIC DNA]</scope>
    <source>
        <strain evidence="1 2">FSL Z3-227</strain>
    </source>
</reference>
<gene>
    <name evidence="1" type="ORF">SCAZ3_02085</name>
</gene>
<sequence length="39" mass="4378">MLFGSSGWEIDESAAPQESEKIFDKSYNSAFKETGLVDY</sequence>
<evidence type="ECO:0000313" key="2">
    <source>
        <dbReference type="Proteomes" id="UP000004423"/>
    </source>
</evidence>
<dbReference type="InterPro" id="IPR036380">
    <property type="entry name" value="Isochorismatase-like_sf"/>
</dbReference>
<comment type="caution">
    <text evidence="1">The sequence shown here is derived from an EMBL/GenBank/DDBJ whole genome shotgun (WGS) entry which is preliminary data.</text>
</comment>
<organism evidence="1 2">
    <name type="scientific">Streptococcus canis FSL Z3-227</name>
    <dbReference type="NCBI Taxonomy" id="482234"/>
    <lineage>
        <taxon>Bacteria</taxon>
        <taxon>Bacillati</taxon>
        <taxon>Bacillota</taxon>
        <taxon>Bacilli</taxon>
        <taxon>Lactobacillales</taxon>
        <taxon>Streptococcaceae</taxon>
        <taxon>Streptococcus</taxon>
    </lineage>
</organism>
<dbReference type="SUPFAM" id="SSF52499">
    <property type="entry name" value="Isochorismatase-like hydrolases"/>
    <property type="match status" value="1"/>
</dbReference>
<evidence type="ECO:0000313" key="1">
    <source>
        <dbReference type="EMBL" id="EIQ81181.1"/>
    </source>
</evidence>
<dbReference type="EMBL" id="AIDX01000001">
    <property type="protein sequence ID" value="EIQ81181.1"/>
    <property type="molecule type" value="Genomic_DNA"/>
</dbReference>
<dbReference type="AlphaFoldDB" id="A0AAV3FPU5"/>
<accession>A0AAV3FPU5</accession>
<protein>
    <submittedName>
        <fullName evidence="1">Uncharacterized protein</fullName>
    </submittedName>
</protein>
<dbReference type="Gene3D" id="3.40.50.850">
    <property type="entry name" value="Isochorismatase-like"/>
    <property type="match status" value="1"/>
</dbReference>